<dbReference type="InterPro" id="IPR001173">
    <property type="entry name" value="Glyco_trans_2-like"/>
</dbReference>
<proteinExistence type="predicted"/>
<accession>A0ABY3DWZ0</accession>
<sequence>MAALHRRGKAMLSRGGRLIRRMTLRVLFHTNGRPRGYVRRMFPSAFSSRTAALAEEQRRSIAPSSRSYGKWVKRHDTLSAADREAIRAHLAQLPYQPLISVIVPTYNTPATVLREMVESVKAQLYPNWELCIADDASPEPHVAALLAELAAGDPRVKWVQRKSNGHISAASNSALELASGAFVALLDHDDLLAEHALYEVAVELNAHPDAEIVYSDEDKIDEKGERYDPYFKPDYSYEQLLGQNVINHLGVYRRDSVIAVGGFRLGLEGSQDYDLALRIVHRCAPEQIRHIPAILYHWRQSPNGSSFSQEQLERCIVAARAAIQERLDETGTRAVVAVNPAVPVWHRVTWAIPTPAPLVSILIPTRDRAGLVRQCVDGILDRTDYPHVEILIIDNGSVEPESFALFEELKKDARIRVLRVEGEFNYSALNNAAAREARGDVLLLLNNDIDVIGPHWLGELVGLVMRPDIGIAGAKLLYADNRVQHAGVRLGMGTFDGGDGIAGHVGHFETRQEVGYFGQLALTRDVSAVTGACLAVRREIYEALGGLDEVNLKVAFNDVDFCLRVREAGYRVVWTPFAELHHYESVSRGPDSAPDKVERFNGEARYMRRRWGELLVNDPFHNPNFTNYTAELRLAFPPRRLRPWAMNTPEEKVVRVESR</sequence>
<dbReference type="PANTHER" id="PTHR43179">
    <property type="entry name" value="RHAMNOSYLTRANSFERASE WBBL"/>
    <property type="match status" value="1"/>
</dbReference>
<dbReference type="PANTHER" id="PTHR43179:SF7">
    <property type="entry name" value="RHAMNOSYLTRANSFERASE WBBL"/>
    <property type="match status" value="1"/>
</dbReference>
<dbReference type="CDD" id="cd04186">
    <property type="entry name" value="GT_2_like_c"/>
    <property type="match status" value="1"/>
</dbReference>
<feature type="domain" description="Glycosyltransferase 2-like" evidence="1">
    <location>
        <begin position="360"/>
        <end position="544"/>
    </location>
</feature>
<evidence type="ECO:0000313" key="3">
    <source>
        <dbReference type="Proteomes" id="UP000315321"/>
    </source>
</evidence>
<dbReference type="EMBL" id="VMBP01000001">
    <property type="protein sequence ID" value="TSJ64690.1"/>
    <property type="molecule type" value="Genomic_DNA"/>
</dbReference>
<gene>
    <name evidence="2" type="ORF">FO470_05400</name>
</gene>
<feature type="domain" description="Glycosyltransferase 2-like" evidence="1">
    <location>
        <begin position="100"/>
        <end position="257"/>
    </location>
</feature>
<comment type="caution">
    <text evidence="2">The sequence shown here is derived from an EMBL/GenBank/DDBJ whole genome shotgun (WGS) entry which is preliminary data.</text>
</comment>
<evidence type="ECO:0000313" key="2">
    <source>
        <dbReference type="EMBL" id="TSJ64690.1"/>
    </source>
</evidence>
<protein>
    <submittedName>
        <fullName evidence="2">Glycosyltransferase family 2 protein</fullName>
    </submittedName>
</protein>
<evidence type="ECO:0000259" key="1">
    <source>
        <dbReference type="Pfam" id="PF00535"/>
    </source>
</evidence>
<dbReference type="Pfam" id="PF00535">
    <property type="entry name" value="Glycos_transf_2"/>
    <property type="match status" value="2"/>
</dbReference>
<organism evidence="2 3">
    <name type="scientific">Ancylobacter moscoviensis</name>
    <dbReference type="NCBI Taxonomy" id="2597768"/>
    <lineage>
        <taxon>Bacteria</taxon>
        <taxon>Pseudomonadati</taxon>
        <taxon>Pseudomonadota</taxon>
        <taxon>Alphaproteobacteria</taxon>
        <taxon>Hyphomicrobiales</taxon>
        <taxon>Xanthobacteraceae</taxon>
        <taxon>Ancylobacter</taxon>
    </lineage>
</organism>
<dbReference type="SUPFAM" id="SSF53448">
    <property type="entry name" value="Nucleotide-diphospho-sugar transferases"/>
    <property type="match status" value="2"/>
</dbReference>
<dbReference type="Proteomes" id="UP000315321">
    <property type="component" value="Unassembled WGS sequence"/>
</dbReference>
<dbReference type="Gene3D" id="3.90.550.10">
    <property type="entry name" value="Spore Coat Polysaccharide Biosynthesis Protein SpsA, Chain A"/>
    <property type="match status" value="2"/>
</dbReference>
<name>A0ABY3DWZ0_9HYPH</name>
<keyword evidence="3" id="KW-1185">Reference proteome</keyword>
<dbReference type="CDD" id="cd04184">
    <property type="entry name" value="GT2_RfbC_Mx_like"/>
    <property type="match status" value="1"/>
</dbReference>
<dbReference type="InterPro" id="IPR029044">
    <property type="entry name" value="Nucleotide-diphossugar_trans"/>
</dbReference>
<reference evidence="2 3" key="1">
    <citation type="submission" date="2019-07" db="EMBL/GenBank/DDBJ databases">
        <authorList>
            <person name="Grouzdev D.S."/>
        </authorList>
    </citation>
    <scope>NUCLEOTIDE SEQUENCE [LARGE SCALE GENOMIC DNA]</scope>
    <source>
        <strain evidence="2 3">3C</strain>
    </source>
</reference>